<evidence type="ECO:0000256" key="2">
    <source>
        <dbReference type="SAM" id="SignalP"/>
    </source>
</evidence>
<reference evidence="4" key="1">
    <citation type="journal article" date="2008" name="J. Infect. Dis.">
        <title>Sequence variation in group A Streptococcus pili and association of pilus backbone types with lancefield T serotypes.</title>
        <authorList>
            <person name="Falugi F."/>
            <person name="Zingaretti C."/>
            <person name="Pinto V."/>
            <person name="Mariani M."/>
            <person name="Amodeo L."/>
            <person name="Manetti A.G."/>
            <person name="Capo S."/>
            <person name="Musser J.M."/>
            <person name="Orefici G."/>
            <person name="Margarit I."/>
            <person name="Telford J.L."/>
            <person name="Grandi G."/>
            <person name="Mora M."/>
        </authorList>
    </citation>
    <scope>NUCLEOTIDE SEQUENCE</scope>
    <source>
        <strain evidence="4">2727</strain>
        <strain evidence="5">3789</strain>
    </source>
</reference>
<dbReference type="AlphaFoldDB" id="B8QYD2"/>
<feature type="transmembrane region" description="Helical" evidence="1">
    <location>
        <begin position="324"/>
        <end position="345"/>
    </location>
</feature>
<dbReference type="InterPro" id="IPR055382">
    <property type="entry name" value="DUF7601"/>
</dbReference>
<accession>B8QYD2</accession>
<dbReference type="Gene3D" id="2.60.40.1140">
    <property type="entry name" value="Collagen-binding surface protein Cna, B-type domain"/>
    <property type="match status" value="1"/>
</dbReference>
<dbReference type="InterPro" id="IPR038174">
    <property type="entry name" value="Strep_pil_link_sf"/>
</dbReference>
<evidence type="ECO:0000259" key="3">
    <source>
        <dbReference type="Pfam" id="PF24547"/>
    </source>
</evidence>
<dbReference type="NCBIfam" id="TIGR03786">
    <property type="entry name" value="strep_pil_rpt"/>
    <property type="match status" value="1"/>
</dbReference>
<dbReference type="EMBL" id="EU725496">
    <property type="protein sequence ID" value="ACH87860.1"/>
    <property type="molecule type" value="Genomic_DNA"/>
</dbReference>
<feature type="domain" description="DUF7601" evidence="3">
    <location>
        <begin position="189"/>
        <end position="293"/>
    </location>
</feature>
<keyword evidence="2" id="KW-0732">Signal</keyword>
<evidence type="ECO:0000313" key="4">
    <source>
        <dbReference type="EMBL" id="ACH87860.1"/>
    </source>
</evidence>
<evidence type="ECO:0000313" key="5">
    <source>
        <dbReference type="EMBL" id="ACH87872.1"/>
    </source>
</evidence>
<proteinExistence type="predicted"/>
<dbReference type="RefSeq" id="WP_023078980.1">
    <property type="nucleotide sequence ID" value="NZ_CAAHII010000003.1"/>
</dbReference>
<keyword evidence="1" id="KW-0812">Transmembrane</keyword>
<keyword evidence="1" id="KW-0472">Membrane</keyword>
<keyword evidence="1" id="KW-1133">Transmembrane helix</keyword>
<feature type="signal peptide" evidence="2">
    <location>
        <begin position="1"/>
        <end position="25"/>
    </location>
</feature>
<dbReference type="NCBIfam" id="TIGR03065">
    <property type="entry name" value="srtB_sig_QVPTGV"/>
    <property type="match status" value="1"/>
</dbReference>
<sequence length="351" mass="38800">MKKNKLLLASTILATALGMNNLASAEVNYVKSGVIDGAKLEIHKTIKNYDDDKVLMPNVIFKFNIKPDDSVVAGKKEEKSGLDIKPGIVDGLETSKEVSYTNSDKPNSKDKYTYFDFSQVKFTNVGIYRYIVEEVQDTVSGIHYDSQKWYIDVYVVEGDNGFVPKYIVSSKALETKEPVLFSNSFDTTSLVVKKEVTGNTGDKTKNFKFQLLLKENAYFSAGQKVSVTITSEKASEVTTATIGQPLIFELKHNEQLKLDKLPVGITYQIDETSKNSDSYTTTATIQEGEQSQNSYVLNSDKETDKSPDIITVTNKRDTQVPTGVVGTLAPFAVLSIVAIGGVIYITKRKKA</sequence>
<evidence type="ECO:0000256" key="1">
    <source>
        <dbReference type="SAM" id="Phobius"/>
    </source>
</evidence>
<protein>
    <submittedName>
        <fullName evidence="4">Backbone protein</fullName>
    </submittedName>
</protein>
<dbReference type="Pfam" id="PF24547">
    <property type="entry name" value="DUF7601"/>
    <property type="match status" value="1"/>
</dbReference>
<dbReference type="Gene3D" id="2.60.40.3050">
    <property type="match status" value="1"/>
</dbReference>
<name>B8QYD2_STRPY</name>
<organism evidence="4">
    <name type="scientific">Streptococcus pyogenes</name>
    <dbReference type="NCBI Taxonomy" id="1314"/>
    <lineage>
        <taxon>Bacteria</taxon>
        <taxon>Bacillati</taxon>
        <taxon>Bacillota</taxon>
        <taxon>Bacilli</taxon>
        <taxon>Lactobacillales</taxon>
        <taxon>Streptococcaceae</taxon>
        <taxon>Streptococcus</taxon>
    </lineage>
</organism>
<dbReference type="InterPro" id="IPR017503">
    <property type="entry name" value="Sortase_SrtB_sig_QVPTGV"/>
</dbReference>
<dbReference type="EMBL" id="EU725508">
    <property type="protein sequence ID" value="ACH87872.1"/>
    <property type="molecule type" value="Genomic_DNA"/>
</dbReference>
<feature type="chain" id="PRO_5013520258" evidence="2">
    <location>
        <begin position="26"/>
        <end position="351"/>
    </location>
</feature>
<dbReference type="InterPro" id="IPR022464">
    <property type="entry name" value="Strep_pil_isopept_link"/>
</dbReference>